<reference evidence="2 3" key="1">
    <citation type="journal article" date="2012" name="Appl. Environ. Microbiol.">
        <title>Short-read sequencing for genomic analysis of the brown rot fungus Fibroporia radiculosa.</title>
        <authorList>
            <person name="Tang J.D."/>
            <person name="Perkins A.D."/>
            <person name="Sonstegard T.S."/>
            <person name="Schroeder S.G."/>
            <person name="Burgess S.C."/>
            <person name="Diehl S.V."/>
        </authorList>
    </citation>
    <scope>NUCLEOTIDE SEQUENCE [LARGE SCALE GENOMIC DNA]</scope>
    <source>
        <strain evidence="2 3">TFFH 294</strain>
    </source>
</reference>
<keyword evidence="3" id="KW-1185">Reference proteome</keyword>
<feature type="compositionally biased region" description="Acidic residues" evidence="1">
    <location>
        <begin position="204"/>
        <end position="218"/>
    </location>
</feature>
<dbReference type="AlphaFoldDB" id="J4GNQ0"/>
<dbReference type="Proteomes" id="UP000006352">
    <property type="component" value="Unassembled WGS sequence"/>
</dbReference>
<dbReference type="EMBL" id="HE797049">
    <property type="protein sequence ID" value="CCM01775.1"/>
    <property type="molecule type" value="Genomic_DNA"/>
</dbReference>
<feature type="compositionally biased region" description="Basic residues" evidence="1">
    <location>
        <begin position="34"/>
        <end position="43"/>
    </location>
</feature>
<feature type="compositionally biased region" description="Polar residues" evidence="1">
    <location>
        <begin position="158"/>
        <end position="169"/>
    </location>
</feature>
<feature type="compositionally biased region" description="Polar residues" evidence="1">
    <location>
        <begin position="102"/>
        <end position="144"/>
    </location>
</feature>
<dbReference type="GeneID" id="24096686"/>
<protein>
    <submittedName>
        <fullName evidence="2">Uncharacterized protein</fullName>
    </submittedName>
</protein>
<sequence>MPRKAAPSSDASTEPRRSTRIKEQPKPESIVKKVPAKPRGKKAKTAEEAEVLQDVEDKPKSTRGKKRTASDVEAEEGVVANGNTAEEPPAKRVKPASKIASKPTSKVTSKPPSKAAGTSSKPASKVAGTSSKPTSKMAGTSSKPASKISRAGSVKPASRTSAKPPSTTGAKKPASRASSRKPVSKIGNDDKENIAGPSAVQETIPEESEAEETAEDEAAPPQVEAAA</sequence>
<feature type="region of interest" description="Disordered" evidence="1">
    <location>
        <begin position="1"/>
        <end position="227"/>
    </location>
</feature>
<organism evidence="2 3">
    <name type="scientific">Fibroporia radiculosa</name>
    <dbReference type="NCBI Taxonomy" id="599839"/>
    <lineage>
        <taxon>Eukaryota</taxon>
        <taxon>Fungi</taxon>
        <taxon>Dikarya</taxon>
        <taxon>Basidiomycota</taxon>
        <taxon>Agaricomycotina</taxon>
        <taxon>Agaricomycetes</taxon>
        <taxon>Polyporales</taxon>
        <taxon>Fibroporiaceae</taxon>
        <taxon>Fibroporia</taxon>
    </lineage>
</organism>
<dbReference type="STRING" id="599839.J4GNQ0"/>
<feature type="compositionally biased region" description="Basic and acidic residues" evidence="1">
    <location>
        <begin position="13"/>
        <end position="31"/>
    </location>
</feature>
<evidence type="ECO:0000313" key="3">
    <source>
        <dbReference type="Proteomes" id="UP000006352"/>
    </source>
</evidence>
<dbReference type="RefSeq" id="XP_012181058.1">
    <property type="nucleotide sequence ID" value="XM_012325668.1"/>
</dbReference>
<accession>J4GNQ0</accession>
<name>J4GNQ0_9APHY</name>
<evidence type="ECO:0000313" key="2">
    <source>
        <dbReference type="EMBL" id="CCM01775.1"/>
    </source>
</evidence>
<proteinExistence type="predicted"/>
<dbReference type="OrthoDB" id="2803765at2759"/>
<gene>
    <name evidence="2" type="ORF">FIBRA_03842</name>
</gene>
<evidence type="ECO:0000256" key="1">
    <source>
        <dbReference type="SAM" id="MobiDB-lite"/>
    </source>
</evidence>
<dbReference type="InParanoid" id="J4GNQ0"/>
<dbReference type="HOGENOM" id="CLU_110810_0_0_1"/>